<dbReference type="InterPro" id="IPR052914">
    <property type="entry name" value="Aldehyde_Oxdr_Iron-Sulfur"/>
</dbReference>
<dbReference type="InterPro" id="IPR002888">
    <property type="entry name" value="2Fe-2S-bd"/>
</dbReference>
<evidence type="ECO:0000256" key="1">
    <source>
        <dbReference type="SAM" id="MobiDB-lite"/>
    </source>
</evidence>
<dbReference type="Gene3D" id="3.10.20.30">
    <property type="match status" value="1"/>
</dbReference>
<dbReference type="InterPro" id="IPR012675">
    <property type="entry name" value="Beta-grasp_dom_sf"/>
</dbReference>
<proteinExistence type="predicted"/>
<dbReference type="GO" id="GO:0051537">
    <property type="term" value="F:2 iron, 2 sulfur cluster binding"/>
    <property type="evidence" value="ECO:0007669"/>
    <property type="project" value="TreeGrafter"/>
</dbReference>
<feature type="region of interest" description="Disordered" evidence="1">
    <location>
        <begin position="1"/>
        <end position="86"/>
    </location>
</feature>
<dbReference type="PROSITE" id="PS51085">
    <property type="entry name" value="2FE2S_FER_2"/>
    <property type="match status" value="1"/>
</dbReference>
<dbReference type="InterPro" id="IPR036010">
    <property type="entry name" value="2Fe-2S_ferredoxin-like_sf"/>
</dbReference>
<gene>
    <name evidence="3" type="ORF">PNO31109_04268</name>
</gene>
<evidence type="ECO:0000313" key="3">
    <source>
        <dbReference type="EMBL" id="VVE43272.1"/>
    </source>
</evidence>
<feature type="compositionally biased region" description="Low complexity" evidence="1">
    <location>
        <begin position="1"/>
        <end position="56"/>
    </location>
</feature>
<accession>A0A5E4Y4K7</accession>
<dbReference type="PANTHER" id="PTHR45331">
    <property type="entry name" value="OXIDOREDUCTASE, IRON-SULPHUR BINDING SUBUNIT-RELATED-RELATED"/>
    <property type="match status" value="1"/>
</dbReference>
<dbReference type="GO" id="GO:0016903">
    <property type="term" value="F:oxidoreductase activity, acting on the aldehyde or oxo group of donors"/>
    <property type="evidence" value="ECO:0007669"/>
    <property type="project" value="TreeGrafter"/>
</dbReference>
<organism evidence="3 4">
    <name type="scientific">Pandoraea nosoerga</name>
    <dbReference type="NCBI Taxonomy" id="2508296"/>
    <lineage>
        <taxon>Bacteria</taxon>
        <taxon>Pseudomonadati</taxon>
        <taxon>Pseudomonadota</taxon>
        <taxon>Betaproteobacteria</taxon>
        <taxon>Burkholderiales</taxon>
        <taxon>Burkholderiaceae</taxon>
        <taxon>Pandoraea</taxon>
    </lineage>
</organism>
<protein>
    <submittedName>
        <fullName evidence="3">(2Fe-2S)-binding protein</fullName>
    </submittedName>
</protein>
<dbReference type="SUPFAM" id="SSF47741">
    <property type="entry name" value="CO dehydrogenase ISP C-domain like"/>
    <property type="match status" value="1"/>
</dbReference>
<dbReference type="Pfam" id="PF00111">
    <property type="entry name" value="Fer2"/>
    <property type="match status" value="1"/>
</dbReference>
<dbReference type="InterPro" id="IPR036884">
    <property type="entry name" value="2Fe-2S-bd_dom_sf"/>
</dbReference>
<dbReference type="GO" id="GO:0046872">
    <property type="term" value="F:metal ion binding"/>
    <property type="evidence" value="ECO:0007669"/>
    <property type="project" value="InterPro"/>
</dbReference>
<dbReference type="RefSeq" id="WP_370750495.1">
    <property type="nucleotide sequence ID" value="NZ_CABPSC010000025.1"/>
</dbReference>
<dbReference type="CDD" id="cd00207">
    <property type="entry name" value="fer2"/>
    <property type="match status" value="1"/>
</dbReference>
<feature type="domain" description="2Fe-2S ferredoxin-type" evidence="2">
    <location>
        <begin position="88"/>
        <end position="170"/>
    </location>
</feature>
<dbReference type="Proteomes" id="UP000367825">
    <property type="component" value="Unassembled WGS sequence"/>
</dbReference>
<sequence>MTDATSAPQAASDARSAAAGQSTNPAGNAGNYGNSSNSGHAASAPAAASAASAPAAQPMTQAPVGPPGAPGTQGSQGPGGSKKPWETLPVTVKVNGVSHGPMEVPAGMMMIDFLHETLGLTGSRLGCGQGICHACVVIVDHADGSSETVRTCITGANYFDGKTVRTVEGHATRDADGKLTLTPIQQAFLDHFSFQCGYCTPGFVNAATVLIERLKREPVARADLEATITQGLNDQICRCTGYVRYYEAVRDVILKTPGCVKDAK</sequence>
<dbReference type="PANTHER" id="PTHR45331:SF2">
    <property type="entry name" value="OXIDOREDUCTASE WITH IRON-SULFUR SUBUNIT"/>
    <property type="match status" value="1"/>
</dbReference>
<dbReference type="InterPro" id="IPR001041">
    <property type="entry name" value="2Fe-2S_ferredoxin-type"/>
</dbReference>
<dbReference type="SUPFAM" id="SSF54292">
    <property type="entry name" value="2Fe-2S ferredoxin-like"/>
    <property type="match status" value="1"/>
</dbReference>
<dbReference type="Gene3D" id="1.10.150.120">
    <property type="entry name" value="[2Fe-2S]-binding domain"/>
    <property type="match status" value="1"/>
</dbReference>
<dbReference type="AlphaFoldDB" id="A0A5E4Y4K7"/>
<name>A0A5E4Y4K7_9BURK</name>
<dbReference type="EMBL" id="CABPSC010000025">
    <property type="protein sequence ID" value="VVE43272.1"/>
    <property type="molecule type" value="Genomic_DNA"/>
</dbReference>
<reference evidence="3 4" key="1">
    <citation type="submission" date="2019-08" db="EMBL/GenBank/DDBJ databases">
        <authorList>
            <person name="Peeters C."/>
        </authorList>
    </citation>
    <scope>NUCLEOTIDE SEQUENCE [LARGE SCALE GENOMIC DNA]</scope>
    <source>
        <strain evidence="3 4">LMG 31109</strain>
    </source>
</reference>
<evidence type="ECO:0000313" key="4">
    <source>
        <dbReference type="Proteomes" id="UP000367825"/>
    </source>
</evidence>
<keyword evidence="4" id="KW-1185">Reference proteome</keyword>
<evidence type="ECO:0000259" key="2">
    <source>
        <dbReference type="PROSITE" id="PS51085"/>
    </source>
</evidence>
<dbReference type="Pfam" id="PF01799">
    <property type="entry name" value="Fer2_2"/>
    <property type="match status" value="1"/>
</dbReference>